<dbReference type="InterPro" id="IPR003742">
    <property type="entry name" value="RlmH-like"/>
</dbReference>
<protein>
    <recommendedName>
        <fullName evidence="5">Ribosomal RNA large subunit methyltransferase H</fullName>
        <ecNumber evidence="5">2.1.1.177</ecNumber>
    </recommendedName>
    <alternativeName>
        <fullName evidence="5">23S rRNA (pseudouridine1915-N3)-methyltransferase</fullName>
    </alternativeName>
    <alternativeName>
        <fullName evidence="5">23S rRNA m3Psi1915 methyltransferase</fullName>
    </alternativeName>
    <alternativeName>
        <fullName evidence="5">rRNA (pseudouridine-N3-)-methyltransferase RlmH</fullName>
    </alternativeName>
</protein>
<dbReference type="CDD" id="cd18081">
    <property type="entry name" value="RlmH-like"/>
    <property type="match status" value="1"/>
</dbReference>
<dbReference type="GO" id="GO:0070038">
    <property type="term" value="F:rRNA (pseudouridine-N3-)-methyltransferase activity"/>
    <property type="evidence" value="ECO:0007669"/>
    <property type="project" value="UniProtKB-UniRule"/>
</dbReference>
<evidence type="ECO:0000256" key="2">
    <source>
        <dbReference type="ARBA" id="ARBA00022679"/>
    </source>
</evidence>
<proteinExistence type="inferred from homology"/>
<dbReference type="PANTHER" id="PTHR33603:SF1">
    <property type="entry name" value="RIBOSOMAL RNA LARGE SUBUNIT METHYLTRANSFERASE H"/>
    <property type="match status" value="1"/>
</dbReference>
<feature type="binding site" evidence="5">
    <location>
        <position position="73"/>
    </location>
    <ligand>
        <name>S-adenosyl-L-methionine</name>
        <dbReference type="ChEBI" id="CHEBI:59789"/>
    </ligand>
</feature>
<keyword evidence="5" id="KW-0698">rRNA processing</keyword>
<accession>A0AAW4NMD1</accession>
<dbReference type="GO" id="GO:0005737">
    <property type="term" value="C:cytoplasm"/>
    <property type="evidence" value="ECO:0007669"/>
    <property type="project" value="UniProtKB-SubCell"/>
</dbReference>
<dbReference type="HAMAP" id="MF_00658">
    <property type="entry name" value="23SrRNA_methyltr_H"/>
    <property type="match status" value="1"/>
</dbReference>
<feature type="binding site" evidence="5">
    <location>
        <begin position="123"/>
        <end position="128"/>
    </location>
    <ligand>
        <name>S-adenosyl-L-methionine</name>
        <dbReference type="ChEBI" id="CHEBI:59789"/>
    </ligand>
</feature>
<dbReference type="PIRSF" id="PIRSF004505">
    <property type="entry name" value="MT_bac"/>
    <property type="match status" value="1"/>
</dbReference>
<keyword evidence="3 5" id="KW-0949">S-adenosyl-L-methionine</keyword>
<sequence>MKTLLILVGKTINKHFIAGINDYRERIEHYMPFDITVIPELKNTKKLSNEQQKEREGELILSCLKPADTVVLLDEHGKEFRSIEFAEWLQKEQHTARRLVFVIGGPYGFSAAMYQRANEKLSLSRMTFSHQMVRLIFTEQLYRACTIIKGEPYHHE</sequence>
<comment type="subunit">
    <text evidence="5">Homodimer.</text>
</comment>
<organism evidence="6 7">
    <name type="scientific">Segatella salivae</name>
    <dbReference type="NCBI Taxonomy" id="228604"/>
    <lineage>
        <taxon>Bacteria</taxon>
        <taxon>Pseudomonadati</taxon>
        <taxon>Bacteroidota</taxon>
        <taxon>Bacteroidia</taxon>
        <taxon>Bacteroidales</taxon>
        <taxon>Prevotellaceae</taxon>
        <taxon>Segatella</taxon>
    </lineage>
</organism>
<name>A0AAW4NMD1_9BACT</name>
<dbReference type="Pfam" id="PF02590">
    <property type="entry name" value="SPOUT_MTase"/>
    <property type="match status" value="1"/>
</dbReference>
<keyword evidence="5" id="KW-0963">Cytoplasm</keyword>
<evidence type="ECO:0000313" key="7">
    <source>
        <dbReference type="Proteomes" id="UP001196873"/>
    </source>
</evidence>
<reference evidence="6" key="1">
    <citation type="submission" date="2021-07" db="EMBL/GenBank/DDBJ databases">
        <title>Genomic diversity and antimicrobial resistance of Prevotella spp. isolated from chronic lung disease airways.</title>
        <authorList>
            <person name="Webb K.A."/>
            <person name="Olagoke O.S."/>
            <person name="Baird T."/>
            <person name="Neill J."/>
            <person name="Pham A."/>
            <person name="Wells T.J."/>
            <person name="Ramsay K.A."/>
            <person name="Bell S.C."/>
            <person name="Sarovich D.S."/>
            <person name="Price E.P."/>
        </authorList>
    </citation>
    <scope>NUCLEOTIDE SEQUENCE</scope>
    <source>
        <strain evidence="6">SCHI0047.S.3</strain>
    </source>
</reference>
<evidence type="ECO:0000256" key="4">
    <source>
        <dbReference type="ARBA" id="ARBA00038303"/>
    </source>
</evidence>
<evidence type="ECO:0000256" key="1">
    <source>
        <dbReference type="ARBA" id="ARBA00022603"/>
    </source>
</evidence>
<feature type="binding site" evidence="5">
    <location>
        <position position="104"/>
    </location>
    <ligand>
        <name>S-adenosyl-L-methionine</name>
        <dbReference type="ChEBI" id="CHEBI:59789"/>
    </ligand>
</feature>
<dbReference type="RefSeq" id="WP_007133455.1">
    <property type="nucleotide sequence ID" value="NZ_CABKPN010000001.1"/>
</dbReference>
<dbReference type="EC" id="2.1.1.177" evidence="5"/>
<dbReference type="AlphaFoldDB" id="A0AAW4NMD1"/>
<dbReference type="InterPro" id="IPR029026">
    <property type="entry name" value="tRNA_m1G_MTases_N"/>
</dbReference>
<dbReference type="Gene3D" id="3.40.1280.10">
    <property type="match status" value="1"/>
</dbReference>
<dbReference type="InterPro" id="IPR029028">
    <property type="entry name" value="Alpha/beta_knot_MTases"/>
</dbReference>
<dbReference type="EMBL" id="JAHXRF010000010">
    <property type="protein sequence ID" value="MBW4865900.1"/>
    <property type="molecule type" value="Genomic_DNA"/>
</dbReference>
<gene>
    <name evidence="5 6" type="primary">rlmH</name>
    <name evidence="6" type="ORF">KZY68_07755</name>
</gene>
<keyword evidence="1 5" id="KW-0489">Methyltransferase</keyword>
<dbReference type="SUPFAM" id="SSF75217">
    <property type="entry name" value="alpha/beta knot"/>
    <property type="match status" value="1"/>
</dbReference>
<comment type="catalytic activity">
    <reaction evidence="5">
        <text>pseudouridine(1915) in 23S rRNA + S-adenosyl-L-methionine = N(3)-methylpseudouridine(1915) in 23S rRNA + S-adenosyl-L-homocysteine + H(+)</text>
        <dbReference type="Rhea" id="RHEA:42752"/>
        <dbReference type="Rhea" id="RHEA-COMP:10221"/>
        <dbReference type="Rhea" id="RHEA-COMP:10222"/>
        <dbReference type="ChEBI" id="CHEBI:15378"/>
        <dbReference type="ChEBI" id="CHEBI:57856"/>
        <dbReference type="ChEBI" id="CHEBI:59789"/>
        <dbReference type="ChEBI" id="CHEBI:65314"/>
        <dbReference type="ChEBI" id="CHEBI:74486"/>
        <dbReference type="EC" id="2.1.1.177"/>
    </reaction>
</comment>
<keyword evidence="2 5" id="KW-0808">Transferase</keyword>
<dbReference type="Proteomes" id="UP001196873">
    <property type="component" value="Unassembled WGS sequence"/>
</dbReference>
<comment type="caution">
    <text evidence="6">The sequence shown here is derived from an EMBL/GenBank/DDBJ whole genome shotgun (WGS) entry which is preliminary data.</text>
</comment>
<dbReference type="NCBIfam" id="NF000990">
    <property type="entry name" value="PRK00103.2-4"/>
    <property type="match status" value="1"/>
</dbReference>
<comment type="similarity">
    <text evidence="4 5">Belongs to the RNA methyltransferase RlmH family.</text>
</comment>
<evidence type="ECO:0000256" key="3">
    <source>
        <dbReference type="ARBA" id="ARBA00022691"/>
    </source>
</evidence>
<evidence type="ECO:0000313" key="6">
    <source>
        <dbReference type="EMBL" id="MBW4865900.1"/>
    </source>
</evidence>
<dbReference type="PANTHER" id="PTHR33603">
    <property type="entry name" value="METHYLTRANSFERASE"/>
    <property type="match status" value="1"/>
</dbReference>
<evidence type="ECO:0000256" key="5">
    <source>
        <dbReference type="HAMAP-Rule" id="MF_00658"/>
    </source>
</evidence>
<comment type="function">
    <text evidence="5">Specifically methylates the pseudouridine at position 1915 (m3Psi1915) in 23S rRNA.</text>
</comment>
<comment type="subcellular location">
    <subcellularLocation>
        <location evidence="5">Cytoplasm</location>
    </subcellularLocation>
</comment>